<feature type="compositionally biased region" description="Low complexity" evidence="1">
    <location>
        <begin position="347"/>
        <end position="378"/>
    </location>
</feature>
<evidence type="ECO:0000313" key="4">
    <source>
        <dbReference type="EMBL" id="KIJ94476.1"/>
    </source>
</evidence>
<dbReference type="EMBL" id="KN838791">
    <property type="protein sequence ID" value="KIJ94476.1"/>
    <property type="molecule type" value="Genomic_DNA"/>
</dbReference>
<dbReference type="Proteomes" id="UP000054477">
    <property type="component" value="Unassembled WGS sequence"/>
</dbReference>
<organism evidence="4 5">
    <name type="scientific">Laccaria amethystina LaAM-08-1</name>
    <dbReference type="NCBI Taxonomy" id="1095629"/>
    <lineage>
        <taxon>Eukaryota</taxon>
        <taxon>Fungi</taxon>
        <taxon>Dikarya</taxon>
        <taxon>Basidiomycota</taxon>
        <taxon>Agaricomycotina</taxon>
        <taxon>Agaricomycetes</taxon>
        <taxon>Agaricomycetidae</taxon>
        <taxon>Agaricales</taxon>
        <taxon>Agaricineae</taxon>
        <taxon>Hydnangiaceae</taxon>
        <taxon>Laccaria</taxon>
    </lineage>
</organism>
<feature type="compositionally biased region" description="Low complexity" evidence="1">
    <location>
        <begin position="166"/>
        <end position="213"/>
    </location>
</feature>
<protein>
    <submittedName>
        <fullName evidence="4">Uncharacterized protein</fullName>
    </submittedName>
</protein>
<reference evidence="4 5" key="1">
    <citation type="submission" date="2014-04" db="EMBL/GenBank/DDBJ databases">
        <authorList>
            <consortium name="DOE Joint Genome Institute"/>
            <person name="Kuo A."/>
            <person name="Kohler A."/>
            <person name="Nagy L.G."/>
            <person name="Floudas D."/>
            <person name="Copeland A."/>
            <person name="Barry K.W."/>
            <person name="Cichocki N."/>
            <person name="Veneault-Fourrey C."/>
            <person name="LaButti K."/>
            <person name="Lindquist E.A."/>
            <person name="Lipzen A."/>
            <person name="Lundell T."/>
            <person name="Morin E."/>
            <person name="Murat C."/>
            <person name="Sun H."/>
            <person name="Tunlid A."/>
            <person name="Henrissat B."/>
            <person name="Grigoriev I.V."/>
            <person name="Hibbett D.S."/>
            <person name="Martin F."/>
            <person name="Nordberg H.P."/>
            <person name="Cantor M.N."/>
            <person name="Hua S.X."/>
        </authorList>
    </citation>
    <scope>NUCLEOTIDE SEQUENCE [LARGE SCALE GENOMIC DNA]</scope>
    <source>
        <strain evidence="4 5">LaAM-08-1</strain>
    </source>
</reference>
<dbReference type="GO" id="GO:0007232">
    <property type="term" value="P:osmosensory signaling pathway via Sho1 osmosensor"/>
    <property type="evidence" value="ECO:0007669"/>
    <property type="project" value="InterPro"/>
</dbReference>
<feature type="region of interest" description="Disordered" evidence="1">
    <location>
        <begin position="643"/>
        <end position="667"/>
    </location>
</feature>
<feature type="chain" id="PRO_5002206245" evidence="3">
    <location>
        <begin position="20"/>
        <end position="788"/>
    </location>
</feature>
<feature type="transmembrane region" description="Helical" evidence="2">
    <location>
        <begin position="673"/>
        <end position="694"/>
    </location>
</feature>
<name>A0A0C9X9Z1_9AGAR</name>
<dbReference type="OrthoDB" id="3366093at2759"/>
<evidence type="ECO:0000313" key="5">
    <source>
        <dbReference type="Proteomes" id="UP000054477"/>
    </source>
</evidence>
<dbReference type="InterPro" id="IPR039295">
    <property type="entry name" value="MSB2"/>
</dbReference>
<evidence type="ECO:0000256" key="1">
    <source>
        <dbReference type="SAM" id="MobiDB-lite"/>
    </source>
</evidence>
<evidence type="ECO:0000256" key="2">
    <source>
        <dbReference type="SAM" id="Phobius"/>
    </source>
</evidence>
<feature type="region of interest" description="Disordered" evidence="1">
    <location>
        <begin position="340"/>
        <end position="398"/>
    </location>
</feature>
<feature type="region of interest" description="Disordered" evidence="1">
    <location>
        <begin position="148"/>
        <end position="213"/>
    </location>
</feature>
<keyword evidence="2" id="KW-1133">Transmembrane helix</keyword>
<feature type="signal peptide" evidence="3">
    <location>
        <begin position="1"/>
        <end position="19"/>
    </location>
</feature>
<accession>A0A0C9X9Z1</accession>
<feature type="region of interest" description="Disordered" evidence="1">
    <location>
        <begin position="702"/>
        <end position="729"/>
    </location>
</feature>
<dbReference type="PANTHER" id="PTHR35778:SF1">
    <property type="entry name" value="SIGNALING MUCIN HKR1-RELATED"/>
    <property type="match status" value="1"/>
</dbReference>
<feature type="region of interest" description="Disordered" evidence="1">
    <location>
        <begin position="54"/>
        <end position="107"/>
    </location>
</feature>
<keyword evidence="2" id="KW-0472">Membrane</keyword>
<keyword evidence="2" id="KW-0812">Transmembrane</keyword>
<dbReference type="GO" id="GO:0005886">
    <property type="term" value="C:plasma membrane"/>
    <property type="evidence" value="ECO:0007669"/>
    <property type="project" value="InterPro"/>
</dbReference>
<dbReference type="GO" id="GO:0001402">
    <property type="term" value="P:signal transduction involved in filamentous growth"/>
    <property type="evidence" value="ECO:0007669"/>
    <property type="project" value="TreeGrafter"/>
</dbReference>
<gene>
    <name evidence="4" type="ORF">K443DRAFT_683710</name>
</gene>
<feature type="compositionally biased region" description="Low complexity" evidence="1">
    <location>
        <begin position="387"/>
        <end position="398"/>
    </location>
</feature>
<dbReference type="HOGENOM" id="CLU_014155_1_0_1"/>
<feature type="compositionally biased region" description="Low complexity" evidence="1">
    <location>
        <begin position="647"/>
        <end position="665"/>
    </location>
</feature>
<dbReference type="GO" id="GO:0030010">
    <property type="term" value="P:establishment of cell polarity"/>
    <property type="evidence" value="ECO:0007669"/>
    <property type="project" value="TreeGrafter"/>
</dbReference>
<sequence length="788" mass="78914">MRFPLYFFFLSSAVIASHSAPAGSHARRALRLRDIGDVVGGVVDAVGGVVDDVVGGGTSSSPSSTPDAGSAAPSDSSATSSGDPSSITPAPSGTPSGTPDDTGGLLSGVVSGAGSVLSDAGSAVGGVVSGVTSAVSDVNSAASSAASAVTSLLPPTSVDTSLTNQTPDAGSSGASSASDTATSSAPTSDASTPTSDTPTSVPPTSTSASSPGDILSSILGITSVLSPPTITSSAPPDTATSILSSALQETTSAPPPTTTATDGNVLSSIVSQVSSVMSQITSVPPPPPTTTTDDNALSSIVSQVSSAMSQVTSVPPPPPTTTTDPNVLSSAISQVTSVLPPVSTDLPSSIPTSVPPITSDVPPITSEVPSSIPSSVPPLTNAPSTAPSGLPSSVVPDLSSVASSAQPSIVFPTSVVSSTASDSAAPISVDSDSTPPAASTSTAISVAPEFSFILTESSLALTSIATPTTQPTLTDPDQATTTVNPTDAAAATTLTVAPLPTGIPARIYPQDQLNSGTDLTGYTLISILFNQELNWPFVVNNQVSSSQIFAYVPVIISTALGIPADQVKTWALQVYVPSTYETPADQSVLGTMWLGYIPSDLVDTLAAEIKAKQSAFYTGVPDTVAQALAAHVNTGFSITSVADPNLSPGSSSSSPGPGTVGSTSSDGKARQDAIIGVVSALGAIAVLVLVFLVYRSMKRRKELAHRRLSDPPDDVVGTRPEGREFDQDSVGGARRRSFYYAEDSLRGYAGEGNEDVGPPPANPQITQRRNVIPAAISAPILRESSMNW</sequence>
<dbReference type="GO" id="GO:0006972">
    <property type="term" value="P:hyperosmotic response"/>
    <property type="evidence" value="ECO:0007669"/>
    <property type="project" value="TreeGrafter"/>
</dbReference>
<dbReference type="GO" id="GO:0005034">
    <property type="term" value="F:osmosensor activity"/>
    <property type="evidence" value="ECO:0007669"/>
    <property type="project" value="InterPro"/>
</dbReference>
<reference evidence="5" key="2">
    <citation type="submission" date="2015-01" db="EMBL/GenBank/DDBJ databases">
        <title>Evolutionary Origins and Diversification of the Mycorrhizal Mutualists.</title>
        <authorList>
            <consortium name="DOE Joint Genome Institute"/>
            <consortium name="Mycorrhizal Genomics Consortium"/>
            <person name="Kohler A."/>
            <person name="Kuo A."/>
            <person name="Nagy L.G."/>
            <person name="Floudas D."/>
            <person name="Copeland A."/>
            <person name="Barry K.W."/>
            <person name="Cichocki N."/>
            <person name="Veneault-Fourrey C."/>
            <person name="LaButti K."/>
            <person name="Lindquist E.A."/>
            <person name="Lipzen A."/>
            <person name="Lundell T."/>
            <person name="Morin E."/>
            <person name="Murat C."/>
            <person name="Riley R."/>
            <person name="Ohm R."/>
            <person name="Sun H."/>
            <person name="Tunlid A."/>
            <person name="Henrissat B."/>
            <person name="Grigoriev I.V."/>
            <person name="Hibbett D.S."/>
            <person name="Martin F."/>
        </authorList>
    </citation>
    <scope>NUCLEOTIDE SEQUENCE [LARGE SCALE GENOMIC DNA]</scope>
    <source>
        <strain evidence="5">LaAM-08-1</strain>
    </source>
</reference>
<dbReference type="GO" id="GO:0031505">
    <property type="term" value="P:fungal-type cell wall organization"/>
    <property type="evidence" value="ECO:0007669"/>
    <property type="project" value="TreeGrafter"/>
</dbReference>
<dbReference type="STRING" id="1095629.A0A0C9X9Z1"/>
<dbReference type="GO" id="GO:0030427">
    <property type="term" value="C:site of polarized growth"/>
    <property type="evidence" value="ECO:0007669"/>
    <property type="project" value="TreeGrafter"/>
</dbReference>
<dbReference type="PANTHER" id="PTHR35778">
    <property type="entry name" value="SIGNALING MUCIN HKR1-RELATED"/>
    <property type="match status" value="1"/>
</dbReference>
<dbReference type="GO" id="GO:0009986">
    <property type="term" value="C:cell surface"/>
    <property type="evidence" value="ECO:0007669"/>
    <property type="project" value="TreeGrafter"/>
</dbReference>
<keyword evidence="3" id="KW-0732">Signal</keyword>
<dbReference type="GO" id="GO:0005576">
    <property type="term" value="C:extracellular region"/>
    <property type="evidence" value="ECO:0007669"/>
    <property type="project" value="TreeGrafter"/>
</dbReference>
<dbReference type="AlphaFoldDB" id="A0A0C9X9Z1"/>
<evidence type="ECO:0000256" key="3">
    <source>
        <dbReference type="SAM" id="SignalP"/>
    </source>
</evidence>
<proteinExistence type="predicted"/>
<keyword evidence="5" id="KW-1185">Reference proteome</keyword>
<feature type="compositionally biased region" description="Polar residues" evidence="1">
    <location>
        <begin position="153"/>
        <end position="165"/>
    </location>
</feature>